<dbReference type="GO" id="GO:0006302">
    <property type="term" value="P:double-strand break repair"/>
    <property type="evidence" value="ECO:0007669"/>
    <property type="project" value="TreeGrafter"/>
</dbReference>
<dbReference type="Pfam" id="PF00533">
    <property type="entry name" value="BRCT"/>
    <property type="match status" value="2"/>
</dbReference>
<dbReference type="FunFam" id="3.40.50.10190:FF:000048">
    <property type="entry name" value="DNA repair protein Rtt107"/>
    <property type="match status" value="1"/>
</dbReference>
<keyword evidence="4" id="KW-1185">Reference proteome</keyword>
<dbReference type="CDD" id="cd18438">
    <property type="entry name" value="BRCT_BRC1_like_rpt4"/>
    <property type="match status" value="1"/>
</dbReference>
<dbReference type="GO" id="GO:1990683">
    <property type="term" value="P:DNA double-strand break attachment to nuclear envelope"/>
    <property type="evidence" value="ECO:0007669"/>
    <property type="project" value="TreeGrafter"/>
</dbReference>
<dbReference type="PANTHER" id="PTHR47667">
    <property type="entry name" value="REGULATOR OF TY1 TRANSPOSITION PROTEIN 107"/>
    <property type="match status" value="1"/>
</dbReference>
<evidence type="ECO:0000259" key="2">
    <source>
        <dbReference type="PROSITE" id="PS50172"/>
    </source>
</evidence>
<dbReference type="eggNOG" id="KOG2043">
    <property type="taxonomic scope" value="Eukaryota"/>
</dbReference>
<dbReference type="HOGENOM" id="CLU_002149_2_0_1"/>
<dbReference type="Pfam" id="PF16770">
    <property type="entry name" value="RTT107_BRCT_5"/>
    <property type="match status" value="1"/>
</dbReference>
<evidence type="ECO:0000256" key="1">
    <source>
        <dbReference type="SAM" id="MobiDB-lite"/>
    </source>
</evidence>
<feature type="domain" description="BRCT" evidence="2">
    <location>
        <begin position="242"/>
        <end position="332"/>
    </location>
</feature>
<protein>
    <recommendedName>
        <fullName evidence="2">BRCT domain-containing protein</fullName>
    </recommendedName>
</protein>
<dbReference type="PROSITE" id="PS50172">
    <property type="entry name" value="BRCT"/>
    <property type="match status" value="4"/>
</dbReference>
<dbReference type="InterPro" id="IPR036420">
    <property type="entry name" value="BRCT_dom_sf"/>
</dbReference>
<feature type="region of interest" description="Disordered" evidence="1">
    <location>
        <begin position="207"/>
        <end position="241"/>
    </location>
</feature>
<evidence type="ECO:0000313" key="4">
    <source>
        <dbReference type="Proteomes" id="UP000011761"/>
    </source>
</evidence>
<dbReference type="KEGG" id="bcom:BAUCODRAFT_29207"/>
<feature type="compositionally biased region" description="Basic residues" evidence="1">
    <location>
        <begin position="543"/>
        <end position="552"/>
    </location>
</feature>
<dbReference type="OMA" id="HEWITNT"/>
<gene>
    <name evidence="3" type="ORF">BAUCODRAFT_29207</name>
</gene>
<dbReference type="CDD" id="cd18437">
    <property type="entry name" value="BRCT_BRC1_like_rpt3"/>
    <property type="match status" value="1"/>
</dbReference>
<dbReference type="PANTHER" id="PTHR47667:SF1">
    <property type="entry name" value="REGULATOR OF TY1 TRANSPOSITION PROTEIN 107"/>
    <property type="match status" value="1"/>
</dbReference>
<evidence type="ECO:0000313" key="3">
    <source>
        <dbReference type="EMBL" id="EMD00828.1"/>
    </source>
</evidence>
<dbReference type="EMBL" id="KB445550">
    <property type="protein sequence ID" value="EMD00828.1"/>
    <property type="molecule type" value="Genomic_DNA"/>
</dbReference>
<dbReference type="CDD" id="cd18436">
    <property type="entry name" value="BRCT_BRC1_like_rpt2"/>
    <property type="match status" value="1"/>
</dbReference>
<feature type="domain" description="BRCT" evidence="2">
    <location>
        <begin position="106"/>
        <end position="196"/>
    </location>
</feature>
<dbReference type="GeneID" id="19110875"/>
<dbReference type="OrthoDB" id="342264at2759"/>
<feature type="domain" description="BRCT" evidence="2">
    <location>
        <begin position="6"/>
        <end position="105"/>
    </location>
</feature>
<dbReference type="SUPFAM" id="SSF52113">
    <property type="entry name" value="BRCT domain"/>
    <property type="match status" value="5"/>
</dbReference>
<organism evidence="3 4">
    <name type="scientific">Baudoinia panamericana (strain UAMH 10762)</name>
    <name type="common">Angels' share fungus</name>
    <name type="synonym">Baudoinia compniacensis (strain UAMH 10762)</name>
    <dbReference type="NCBI Taxonomy" id="717646"/>
    <lineage>
        <taxon>Eukaryota</taxon>
        <taxon>Fungi</taxon>
        <taxon>Dikarya</taxon>
        <taxon>Ascomycota</taxon>
        <taxon>Pezizomycotina</taxon>
        <taxon>Dothideomycetes</taxon>
        <taxon>Dothideomycetidae</taxon>
        <taxon>Mycosphaerellales</taxon>
        <taxon>Teratosphaeriaceae</taxon>
        <taxon>Baudoinia</taxon>
    </lineage>
</organism>
<name>M2M1A3_BAUPA</name>
<dbReference type="RefSeq" id="XP_007672012.1">
    <property type="nucleotide sequence ID" value="XM_007673822.1"/>
</dbReference>
<dbReference type="InterPro" id="IPR053036">
    <property type="entry name" value="CellCycle_DNARepair_Reg"/>
</dbReference>
<feature type="compositionally biased region" description="Low complexity" evidence="1">
    <location>
        <begin position="619"/>
        <end position="628"/>
    </location>
</feature>
<feature type="compositionally biased region" description="Polar residues" evidence="1">
    <location>
        <begin position="484"/>
        <end position="493"/>
    </location>
</feature>
<dbReference type="InterPro" id="IPR001357">
    <property type="entry name" value="BRCT_dom"/>
</dbReference>
<feature type="region of interest" description="Disordered" evidence="1">
    <location>
        <begin position="525"/>
        <end position="573"/>
    </location>
</feature>
<dbReference type="Proteomes" id="UP000011761">
    <property type="component" value="Unassembled WGS sequence"/>
</dbReference>
<accession>M2M1A3</accession>
<reference evidence="3 4" key="1">
    <citation type="journal article" date="2012" name="PLoS Pathog.">
        <title>Diverse lifestyles and strategies of plant pathogenesis encoded in the genomes of eighteen Dothideomycetes fungi.</title>
        <authorList>
            <person name="Ohm R.A."/>
            <person name="Feau N."/>
            <person name="Henrissat B."/>
            <person name="Schoch C.L."/>
            <person name="Horwitz B.A."/>
            <person name="Barry K.W."/>
            <person name="Condon B.J."/>
            <person name="Copeland A.C."/>
            <person name="Dhillon B."/>
            <person name="Glaser F."/>
            <person name="Hesse C.N."/>
            <person name="Kosti I."/>
            <person name="LaButti K."/>
            <person name="Lindquist E.A."/>
            <person name="Lucas S."/>
            <person name="Salamov A.A."/>
            <person name="Bradshaw R.E."/>
            <person name="Ciuffetti L."/>
            <person name="Hamelin R.C."/>
            <person name="Kema G.H.J."/>
            <person name="Lawrence C."/>
            <person name="Scott J.A."/>
            <person name="Spatafora J.W."/>
            <person name="Turgeon B.G."/>
            <person name="de Wit P.J.G.M."/>
            <person name="Zhong S."/>
            <person name="Goodwin S.B."/>
            <person name="Grigoriev I.V."/>
        </authorList>
    </citation>
    <scope>NUCLEOTIDE SEQUENCE [LARGE SCALE GENOMIC DNA]</scope>
    <source>
        <strain evidence="3 4">UAMH 10762</strain>
    </source>
</reference>
<dbReference type="GO" id="GO:0035361">
    <property type="term" value="C:Cul8-RING ubiquitin ligase complex"/>
    <property type="evidence" value="ECO:0007669"/>
    <property type="project" value="TreeGrafter"/>
</dbReference>
<dbReference type="STRING" id="717646.M2M1A3"/>
<dbReference type="Gene3D" id="3.40.50.10190">
    <property type="entry name" value="BRCT domain"/>
    <property type="match status" value="6"/>
</dbReference>
<feature type="region of interest" description="Disordered" evidence="1">
    <location>
        <begin position="454"/>
        <end position="500"/>
    </location>
</feature>
<proteinExistence type="predicted"/>
<sequence>MEGAAERSNLFEDLSVAAIPSNALSSHQCTALLGIVEALGASVVRLRNSDRHIEALESVTHIISTDIDFPQYNAAIESGVTVVKPSWVYTSQAKNKQAGARQHSPDPSQYFQDVVLTCGDLPDGDKDAIIAGVMALGGQYSGPLTKITTHIVTLDDDDDKCRMAIAKNVDCKIVLPHWFDDCLKLGKKISERLYTFPDPPYRQLRLPKPANSDAPDLEGATTAVPTGSVLRTPPPSPSDRRKNLNAFMSKKIKLSADLQLGEHLRDTLRQLINHGGGTLTENVNQADIYIGQFRDGADYVAAARARKEVASLSWLYHVINQNKYTNPLRKLMHYPVPRNGIPGFENMKISISNYNGDARTYLENLVKNCGAEFTKTMKQDNTHLITAHTRSEKCEAAQEWNIHIINHLWLEESYAKCTVQTLANPRYTHFPAGTNLSEVCGQTPLDMKKIEQVHFPPPRESPKKAVRPPDAQPKPRPSPRKTVPASNVATTPSKLVLPGAPTPLAEAAEDEQDDEEQTRHAIHLEASGLDNGTAVPDADPRTAKKPRGRPRKSLATPRTADDEKENFSPMITTSGRAAKAVGLEKTHAQALDMLQFQKECKRKGGVVYGGRRSEHSDDFVSSPSAAPASKKRKSDASDYEATAEGSELSDGETQPIKAGKKAKTAAANVSLPPVMFRMMTTGDDRWHGNLKQEDVDKTKLRMLGVEVTQDPSQVNILVAPSIKTTRKFVAAIANGPIVVDPTYLDVALNQNKLVDDPKLLQDELGETTWKFKLADGLERAKENQHRLLTGWSIFVTESIAGGFDTFKEIIIINGGDAYLYKGRTGLTLPKRRIHQHSNGDGEGSEQQEGDDEYDFVYLVSGMDKADIKLWKTFRTLAEKQGLRARIVKKEWLLSAALTQEIRWSEEWLLHEAALTDQH</sequence>
<dbReference type="SMART" id="SM00292">
    <property type="entry name" value="BRCT"/>
    <property type="match status" value="5"/>
</dbReference>
<dbReference type="Pfam" id="PF12738">
    <property type="entry name" value="PTCB-BRCT"/>
    <property type="match status" value="1"/>
</dbReference>
<dbReference type="GO" id="GO:0005634">
    <property type="term" value="C:nucleus"/>
    <property type="evidence" value="ECO:0007669"/>
    <property type="project" value="TreeGrafter"/>
</dbReference>
<feature type="domain" description="BRCT" evidence="2">
    <location>
        <begin position="344"/>
        <end position="416"/>
    </location>
</feature>
<feature type="region of interest" description="Disordered" evidence="1">
    <location>
        <begin position="607"/>
        <end position="664"/>
    </location>
</feature>
<dbReference type="AlphaFoldDB" id="M2M1A3"/>